<keyword evidence="1" id="KW-1133">Transmembrane helix</keyword>
<sequence>MMSSSITTTTNGEVVITHVHPSGNGVRDTSLTHCQGQTVSSALGRFRIGHPKALGIIPVLDHFYLFSTFWFVALAKAPLIDSIGGISLIFVWGFIIVISLSADNKLNKCLVKGPLGMNVVATVTALTGIILHSLDGAGIMLNYNWDYPYCYVCQQYWRRSQGISGVLAVSSALEFKVSSVSRRLPEVLFIGNEIPLGSIVIPSNAPFPPQNNYEGPEGAGIGTGVQQNHLPPQYTAVIP</sequence>
<reference evidence="2" key="1">
    <citation type="submission" date="2025-08" db="UniProtKB">
        <authorList>
            <consortium name="Ensembl"/>
        </authorList>
    </citation>
    <scope>IDENTIFICATION</scope>
</reference>
<accession>A0A674E7F1</accession>
<organism evidence="2 3">
    <name type="scientific">Salmo trutta</name>
    <name type="common">Brown trout</name>
    <dbReference type="NCBI Taxonomy" id="8032"/>
    <lineage>
        <taxon>Eukaryota</taxon>
        <taxon>Metazoa</taxon>
        <taxon>Chordata</taxon>
        <taxon>Craniata</taxon>
        <taxon>Vertebrata</taxon>
        <taxon>Euteleostomi</taxon>
        <taxon>Actinopterygii</taxon>
        <taxon>Neopterygii</taxon>
        <taxon>Teleostei</taxon>
        <taxon>Protacanthopterygii</taxon>
        <taxon>Salmoniformes</taxon>
        <taxon>Salmonidae</taxon>
        <taxon>Salmoninae</taxon>
        <taxon>Salmo</taxon>
    </lineage>
</organism>
<dbReference type="Ensembl" id="ENSSTUT00000111501.1">
    <property type="protein sequence ID" value="ENSSTUP00000103995.1"/>
    <property type="gene ID" value="ENSSTUG00000046424.1"/>
</dbReference>
<keyword evidence="1" id="KW-0472">Membrane</keyword>
<proteinExistence type="predicted"/>
<evidence type="ECO:0000256" key="1">
    <source>
        <dbReference type="SAM" id="Phobius"/>
    </source>
</evidence>
<dbReference type="PANTHER" id="PTHR23320">
    <property type="entry name" value="MEMBRANE-SPANNING 4-DOMAINS SUBFAMILY A MS4A -RELATED"/>
    <property type="match status" value="1"/>
</dbReference>
<keyword evidence="3" id="KW-1185">Reference proteome</keyword>
<dbReference type="AlphaFoldDB" id="A0A674E7F1"/>
<evidence type="ECO:0000313" key="3">
    <source>
        <dbReference type="Proteomes" id="UP000472277"/>
    </source>
</evidence>
<dbReference type="GeneTree" id="ENSGT01010000223208"/>
<dbReference type="InParanoid" id="A0A674E7F1"/>
<dbReference type="PANTHER" id="PTHR23320:SF128">
    <property type="entry name" value="MEMBRANE-SPANNING 4-DOMAINS SUBFAMILY A MEMBER 4A"/>
    <property type="match status" value="1"/>
</dbReference>
<dbReference type="FunCoup" id="A0A674E7F1">
    <property type="interactions" value="353"/>
</dbReference>
<feature type="transmembrane region" description="Helical" evidence="1">
    <location>
        <begin position="114"/>
        <end position="134"/>
    </location>
</feature>
<dbReference type="Proteomes" id="UP000472277">
    <property type="component" value="Chromosome 37"/>
</dbReference>
<evidence type="ECO:0000313" key="2">
    <source>
        <dbReference type="Ensembl" id="ENSSTUP00000103995.1"/>
    </source>
</evidence>
<protein>
    <submittedName>
        <fullName evidence="2">Uncharacterized protein</fullName>
    </submittedName>
</protein>
<reference evidence="2" key="2">
    <citation type="submission" date="2025-09" db="UniProtKB">
        <authorList>
            <consortium name="Ensembl"/>
        </authorList>
    </citation>
    <scope>IDENTIFICATION</scope>
</reference>
<name>A0A674E7F1_SALTR</name>
<feature type="transmembrane region" description="Helical" evidence="1">
    <location>
        <begin position="79"/>
        <end position="102"/>
    </location>
</feature>
<keyword evidence="1" id="KW-0812">Transmembrane</keyword>
<dbReference type="InterPro" id="IPR030417">
    <property type="entry name" value="MS4A"/>
</dbReference>
<feature type="transmembrane region" description="Helical" evidence="1">
    <location>
        <begin position="53"/>
        <end position="73"/>
    </location>
</feature>
<dbReference type="OMA" id="AFACKST"/>